<dbReference type="RefSeq" id="WP_168020238.1">
    <property type="nucleotide sequence ID" value="NZ_JAATEP010000071.1"/>
</dbReference>
<protein>
    <submittedName>
        <fullName evidence="6">Glycoside hydrolase family 92 protein</fullName>
    </submittedName>
</protein>
<proteinExistence type="predicted"/>
<keyword evidence="7" id="KW-1185">Reference proteome</keyword>
<gene>
    <name evidence="6" type="ORF">HCN51_51130</name>
</gene>
<evidence type="ECO:0000313" key="7">
    <source>
        <dbReference type="Proteomes" id="UP000696294"/>
    </source>
</evidence>
<organism evidence="6 7">
    <name type="scientific">Nonomuraea composti</name>
    <dbReference type="NCBI Taxonomy" id="2720023"/>
    <lineage>
        <taxon>Bacteria</taxon>
        <taxon>Bacillati</taxon>
        <taxon>Actinomycetota</taxon>
        <taxon>Actinomycetes</taxon>
        <taxon>Streptosporangiales</taxon>
        <taxon>Streptosporangiaceae</taxon>
        <taxon>Nonomuraea</taxon>
    </lineage>
</organism>
<dbReference type="InterPro" id="IPR050883">
    <property type="entry name" value="PNGase"/>
</dbReference>
<dbReference type="Gene3D" id="1.20.1610.10">
    <property type="entry name" value="alpha-1,2-mannosidases domains"/>
    <property type="match status" value="1"/>
</dbReference>
<dbReference type="InterPro" id="IPR014718">
    <property type="entry name" value="GH-type_carb-bd"/>
</dbReference>
<dbReference type="InterPro" id="IPR012939">
    <property type="entry name" value="Glyco_hydro_92"/>
</dbReference>
<name>A0ABX1BSF9_9ACTN</name>
<dbReference type="Pfam" id="PF17678">
    <property type="entry name" value="Glyco_hydro_92N"/>
    <property type="match status" value="1"/>
</dbReference>
<accession>A0ABX1BSF9</accession>
<dbReference type="Gene3D" id="2.70.98.10">
    <property type="match status" value="1"/>
</dbReference>
<dbReference type="EMBL" id="JAATEP010000071">
    <property type="protein sequence ID" value="NJP97693.1"/>
    <property type="molecule type" value="Genomic_DNA"/>
</dbReference>
<dbReference type="InterPro" id="IPR005887">
    <property type="entry name" value="GH92_a_mannosidase_put"/>
</dbReference>
<dbReference type="PANTHER" id="PTHR12143:SF43">
    <property type="entry name" value="PUTATIVE-RELATED"/>
    <property type="match status" value="1"/>
</dbReference>
<dbReference type="Gene3D" id="2.60.40.10">
    <property type="entry name" value="Immunoglobulins"/>
    <property type="match status" value="1"/>
</dbReference>
<dbReference type="InterPro" id="IPR013783">
    <property type="entry name" value="Ig-like_fold"/>
</dbReference>
<feature type="domain" description="Alpha-galactosidase NEW3" evidence="4">
    <location>
        <begin position="1174"/>
        <end position="1248"/>
    </location>
</feature>
<sequence length="1402" mass="150642">MTLSPLRLCWSALRPSATLAVALALSLLAGPAIMPPHTAGAASAPGDWSTSFEGDVSLDGTLATGPGGRPDVSGVLRPGSAEPGLRTIVDDGPDRAYAAKTDVGFTGLHALHYTGRHTPQGPAHATHVLTDVDVPVGPETELSYLVLPDFDEAAVDYAGTYVAVDLAFTDGSRLSELAVDDQHGVRLTARAQGDAKTLAPLQWNRRSAVIGKAAAGKTIDKILLTYDGPAGPADLGGWIDDLAIDSSRDQPVRSRPSDWVITTRGTHSNGDYSRGNTFPATAVPNGFNFWTPVTDAGSLGTLYRYHDGNNAANLPEIQAFSASHQTSIWMGDRQTFQVMPSAAAGVPDPGREARALPFRHQDERASPHHYAVTFRNGLRTDIAPADHAAMFRFAFPAGGGRHLIFDNVDDRAGLTIDANAGTVSGWSETRVISAGMTRMYMYATFDAPITGSGLLTQGQRPSTGYVSFGQDVVTMRIATSLIGVDQARKNLDLEIAAADRFEDVAARARSAWDDRLGVVEVRGARDDQLITLYSNLYRLFLYPNSAHENTGTRERPRYRHAVQSSGSWSPPPSSPTRTGARIADGKAYVNTGFWDTFRAAWPAYYLLAPETAGELVDGFVQQYRDGGWISPWSSPGYARVMTGTNSDAAFADAYVKGVPGIDAADTYAAALKNATVRPEDGSVGRDGLARSAFLGYVPNDLASGFSWSLDGYVNDFGIAAMAESMAGKRGTPGPERRRLREEAAYFRNRSQGYVDVFDPSAGFFQGRSADGTWTTPPQEYDPRVWGNDHDYTEANGWNEAFPAPHDGQGLAELYGGRDGLAAKLDTFFATPETAKLPGSYGWVIHEMRETRDLRLGQWSIPNQVSHHIPWMYAYTQQPWKTQEQVRQAVERGWLGSEIGQGYPGDEDNGATSAWWVFSALGLYPLQIGTGQYAIGSPLFEQATLHLPGGDLVIEAPGTSRGNGYVQALTVDGRPHTSTSISHRELADGGRLRFTMGPEPSRWGTGARDVPDSMTRVGERPRPLHDVTGQNRGLAVGGDVGKLFDDDSRTAAVLDGPGTTVRYSVNGGDATRVEFYTFTSGTTSAEQDPGHWVLEGSRDGRRWKKLDERDGERFRWRNQTRPFQIRHPAKMRQYRFRFTGAAGQAALSLAEIELLTRDAIPSSPLQVRVADVALRPGTTGPVEVTLTNTGDSTLAPDLTVAVPASWSARPGSTRVPGLAPGASATVTVEVTAAADAAPGAQPIRVTARWNGWAVAGEGTARVVGDVTEIEPGTASEEGVLVDDNGSQLTGDGAGGQARYADERRSFTYRLPVPAGVTTGTVTLDLANQFLVEASADGRTWTTVLREPNPVIFQGNRDQRAVDLARLREQAGGDGSNLYLKISDSLPQDGWGGWLAGVRLETTG</sequence>
<dbReference type="SUPFAM" id="SSF48208">
    <property type="entry name" value="Six-hairpin glycosidases"/>
    <property type="match status" value="1"/>
</dbReference>
<evidence type="ECO:0000259" key="4">
    <source>
        <dbReference type="Pfam" id="PF10633"/>
    </source>
</evidence>
<evidence type="ECO:0000259" key="5">
    <source>
        <dbReference type="Pfam" id="PF17678"/>
    </source>
</evidence>
<dbReference type="GO" id="GO:0016787">
    <property type="term" value="F:hydrolase activity"/>
    <property type="evidence" value="ECO:0007669"/>
    <property type="project" value="UniProtKB-KW"/>
</dbReference>
<dbReference type="Gene3D" id="3.30.2080.10">
    <property type="entry name" value="GH92 mannosidase domain"/>
    <property type="match status" value="1"/>
</dbReference>
<dbReference type="InterPro" id="IPR041371">
    <property type="entry name" value="GH92_N"/>
</dbReference>
<evidence type="ECO:0000259" key="3">
    <source>
        <dbReference type="Pfam" id="PF07971"/>
    </source>
</evidence>
<dbReference type="InterPro" id="IPR008928">
    <property type="entry name" value="6-hairpin_glycosidase_sf"/>
</dbReference>
<feature type="domain" description="Glycosyl hydrolase family 92 N-terminal" evidence="5">
    <location>
        <begin position="262"/>
        <end position="480"/>
    </location>
</feature>
<keyword evidence="6" id="KW-0378">Hydrolase</keyword>
<comment type="caution">
    <text evidence="6">The sequence shown here is derived from an EMBL/GenBank/DDBJ whole genome shotgun (WGS) entry which is preliminary data.</text>
</comment>
<reference evidence="6 7" key="1">
    <citation type="submission" date="2020-03" db="EMBL/GenBank/DDBJ databases">
        <title>WGS of actinomycetes isolated from Thailand.</title>
        <authorList>
            <person name="Thawai C."/>
        </authorList>
    </citation>
    <scope>NUCLEOTIDE SEQUENCE [LARGE SCALE GENOMIC DNA]</scope>
    <source>
        <strain evidence="6 7">FMUSA5-5</strain>
    </source>
</reference>
<feature type="domain" description="Glycosyl hydrolase family 92" evidence="3">
    <location>
        <begin position="486"/>
        <end position="997"/>
    </location>
</feature>
<keyword evidence="2" id="KW-0732">Signal</keyword>
<dbReference type="Proteomes" id="UP000696294">
    <property type="component" value="Unassembled WGS sequence"/>
</dbReference>
<evidence type="ECO:0000313" key="6">
    <source>
        <dbReference type="EMBL" id="NJP97693.1"/>
    </source>
</evidence>
<dbReference type="Gene3D" id="2.60.120.260">
    <property type="entry name" value="Galactose-binding domain-like"/>
    <property type="match status" value="1"/>
</dbReference>
<dbReference type="Pfam" id="PF07971">
    <property type="entry name" value="Glyco_hydro_92"/>
    <property type="match status" value="1"/>
</dbReference>
<evidence type="ECO:0000256" key="1">
    <source>
        <dbReference type="SAM" id="MobiDB-lite"/>
    </source>
</evidence>
<dbReference type="NCBIfam" id="TIGR01180">
    <property type="entry name" value="aman2_put"/>
    <property type="match status" value="1"/>
</dbReference>
<dbReference type="Pfam" id="PF10633">
    <property type="entry name" value="NPCBM_assoc"/>
    <property type="match status" value="1"/>
</dbReference>
<dbReference type="InterPro" id="IPR018905">
    <property type="entry name" value="A-galactase_NEW3"/>
</dbReference>
<feature type="chain" id="PRO_5046639342" evidence="2">
    <location>
        <begin position="35"/>
        <end position="1402"/>
    </location>
</feature>
<dbReference type="PANTHER" id="PTHR12143">
    <property type="entry name" value="PEPTIDE N-GLYCANASE PNGASE -RELATED"/>
    <property type="match status" value="1"/>
</dbReference>
<dbReference type="Gene3D" id="1.20.1050.60">
    <property type="entry name" value="alpha-1,2-mannosidase"/>
    <property type="match status" value="1"/>
</dbReference>
<evidence type="ECO:0000256" key="2">
    <source>
        <dbReference type="SAM" id="SignalP"/>
    </source>
</evidence>
<feature type="region of interest" description="Disordered" evidence="1">
    <location>
        <begin position="64"/>
        <end position="85"/>
    </location>
</feature>
<feature type="signal peptide" evidence="2">
    <location>
        <begin position="1"/>
        <end position="34"/>
    </location>
</feature>
<feature type="region of interest" description="Disordered" evidence="1">
    <location>
        <begin position="548"/>
        <end position="580"/>
    </location>
</feature>
<feature type="region of interest" description="Disordered" evidence="1">
    <location>
        <begin position="990"/>
        <end position="1031"/>
    </location>
</feature>